<dbReference type="Gene3D" id="2.40.10.120">
    <property type="match status" value="1"/>
</dbReference>
<dbReference type="PANTHER" id="PTHR22939:SF129">
    <property type="entry name" value="SERINE PROTEASE HTRA2, MITOCHONDRIAL"/>
    <property type="match status" value="1"/>
</dbReference>
<comment type="caution">
    <text evidence="1">The sequence shown here is derived from an EMBL/GenBank/DDBJ whole genome shotgun (WGS) entry which is preliminary data.</text>
</comment>
<dbReference type="RefSeq" id="WP_239556203.1">
    <property type="nucleotide sequence ID" value="NZ_JBBGZA010000002.1"/>
</dbReference>
<name>A0ABU8QA62_9SPHN</name>
<dbReference type="PANTHER" id="PTHR22939">
    <property type="entry name" value="SERINE PROTEASE FAMILY S1C HTRA-RELATED"/>
    <property type="match status" value="1"/>
</dbReference>
<sequence>MPDFPGGLPFGGLFPFPELGRPPAPLNATSRGSGFLISTDGYVVANNHVVAGRGSGVQVQAIKVTLTGGKEYPARVVGRDEASDLAVLKVEANNLPFVRFGNSPGARTGDWVLAIGNPYGLGGTVTAGIGRHLSTPAVEREEFE</sequence>
<dbReference type="InterPro" id="IPR009003">
    <property type="entry name" value="Peptidase_S1_PA"/>
</dbReference>
<protein>
    <submittedName>
        <fullName evidence="1">Trypsin-like peptidase domain-containing protein</fullName>
    </submittedName>
</protein>
<reference evidence="1 2" key="1">
    <citation type="submission" date="2023-12" db="EMBL/GenBank/DDBJ databases">
        <title>Gut-associated functions are favored during microbiome assembly across C. elegans life.</title>
        <authorList>
            <person name="Zimmermann J."/>
        </authorList>
    </citation>
    <scope>NUCLEOTIDE SEQUENCE [LARGE SCALE GENOMIC DNA]</scope>
    <source>
        <strain evidence="1 2">JUb134</strain>
    </source>
</reference>
<gene>
    <name evidence="1" type="ORF">WH159_18055</name>
</gene>
<dbReference type="SUPFAM" id="SSF50494">
    <property type="entry name" value="Trypsin-like serine proteases"/>
    <property type="match status" value="1"/>
</dbReference>
<accession>A0ABU8QA62</accession>
<proteinExistence type="predicted"/>
<dbReference type="EMBL" id="JBBGZA010000002">
    <property type="protein sequence ID" value="MEJ5096416.1"/>
    <property type="molecule type" value="Genomic_DNA"/>
</dbReference>
<dbReference type="PRINTS" id="PR00834">
    <property type="entry name" value="PROTEASES2C"/>
</dbReference>
<evidence type="ECO:0000313" key="1">
    <source>
        <dbReference type="EMBL" id="MEJ5096416.1"/>
    </source>
</evidence>
<dbReference type="Pfam" id="PF13365">
    <property type="entry name" value="Trypsin_2"/>
    <property type="match status" value="1"/>
</dbReference>
<dbReference type="InterPro" id="IPR001940">
    <property type="entry name" value="Peptidase_S1C"/>
</dbReference>
<organism evidence="1 2">
    <name type="scientific">Sphingomonas molluscorum</name>
    <dbReference type="NCBI Taxonomy" id="418184"/>
    <lineage>
        <taxon>Bacteria</taxon>
        <taxon>Pseudomonadati</taxon>
        <taxon>Pseudomonadota</taxon>
        <taxon>Alphaproteobacteria</taxon>
        <taxon>Sphingomonadales</taxon>
        <taxon>Sphingomonadaceae</taxon>
        <taxon>Sphingomonas</taxon>
    </lineage>
</organism>
<evidence type="ECO:0000313" key="2">
    <source>
        <dbReference type="Proteomes" id="UP001380365"/>
    </source>
</evidence>
<keyword evidence="2" id="KW-1185">Reference proteome</keyword>
<dbReference type="Proteomes" id="UP001380365">
    <property type="component" value="Unassembled WGS sequence"/>
</dbReference>